<dbReference type="GO" id="GO:0000162">
    <property type="term" value="P:L-tryptophan biosynthetic process"/>
    <property type="evidence" value="ECO:0007669"/>
    <property type="project" value="UniProtKB-KW"/>
</dbReference>
<evidence type="ECO:0000256" key="8">
    <source>
        <dbReference type="ARBA" id="ARBA00047683"/>
    </source>
</evidence>
<dbReference type="InterPro" id="IPR029062">
    <property type="entry name" value="Class_I_gatase-like"/>
</dbReference>
<name>A0A424Z4J4_9EURY</name>
<dbReference type="InterPro" id="IPR017926">
    <property type="entry name" value="GATASE"/>
</dbReference>
<evidence type="ECO:0000313" key="11">
    <source>
        <dbReference type="Proteomes" id="UP000284763"/>
    </source>
</evidence>
<dbReference type="PANTHER" id="PTHR43418:SF4">
    <property type="entry name" value="MULTIFUNCTIONAL TRYPTOPHAN BIOSYNTHESIS PROTEIN"/>
    <property type="match status" value="1"/>
</dbReference>
<evidence type="ECO:0000256" key="6">
    <source>
        <dbReference type="ARBA" id="ARBA00023141"/>
    </source>
</evidence>
<evidence type="ECO:0000256" key="5">
    <source>
        <dbReference type="ARBA" id="ARBA00022962"/>
    </source>
</evidence>
<dbReference type="NCBIfam" id="TIGR00566">
    <property type="entry name" value="trpG_papA"/>
    <property type="match status" value="1"/>
</dbReference>
<evidence type="ECO:0000256" key="2">
    <source>
        <dbReference type="ARBA" id="ARBA00012266"/>
    </source>
</evidence>
<dbReference type="PRINTS" id="PR00096">
    <property type="entry name" value="GATASE"/>
</dbReference>
<reference evidence="10 11" key="1">
    <citation type="submission" date="2018-08" db="EMBL/GenBank/DDBJ databases">
        <title>The metabolism and importance of syntrophic acetate oxidation coupled to methane or sulfide production in haloalkaline environments.</title>
        <authorList>
            <person name="Timmers P.H.A."/>
            <person name="Vavourakis C.D."/>
            <person name="Sorokin D.Y."/>
            <person name="Sinninghe Damste J.S."/>
            <person name="Muyzer G."/>
            <person name="Stams A.J.M."/>
            <person name="Plugge C.M."/>
        </authorList>
    </citation>
    <scope>NUCLEOTIDE SEQUENCE [LARGE SCALE GENOMIC DNA]</scope>
    <source>
        <strain evidence="10">MSAO_Arc3</strain>
    </source>
</reference>
<protein>
    <recommendedName>
        <fullName evidence="2">anthranilate synthase</fullName>
        <ecNumber evidence="2">4.1.3.27</ecNumber>
    </recommendedName>
</protein>
<comment type="pathway">
    <text evidence="1">Amino-acid biosynthesis; L-tryptophan biosynthesis; L-tryptophan from chorismate: step 1/5.</text>
</comment>
<comment type="catalytic activity">
    <reaction evidence="8">
        <text>chorismate + L-glutamine = anthranilate + pyruvate + L-glutamate + H(+)</text>
        <dbReference type="Rhea" id="RHEA:21732"/>
        <dbReference type="ChEBI" id="CHEBI:15361"/>
        <dbReference type="ChEBI" id="CHEBI:15378"/>
        <dbReference type="ChEBI" id="CHEBI:16567"/>
        <dbReference type="ChEBI" id="CHEBI:29748"/>
        <dbReference type="ChEBI" id="CHEBI:29985"/>
        <dbReference type="ChEBI" id="CHEBI:58359"/>
        <dbReference type="EC" id="4.1.3.27"/>
    </reaction>
</comment>
<feature type="domain" description="Glutamine amidotransferase" evidence="9">
    <location>
        <begin position="5"/>
        <end position="187"/>
    </location>
</feature>
<evidence type="ECO:0000256" key="7">
    <source>
        <dbReference type="ARBA" id="ARBA00023239"/>
    </source>
</evidence>
<keyword evidence="3" id="KW-0028">Amino-acid biosynthesis</keyword>
<evidence type="ECO:0000256" key="4">
    <source>
        <dbReference type="ARBA" id="ARBA00022822"/>
    </source>
</evidence>
<dbReference type="GO" id="GO:0005829">
    <property type="term" value="C:cytosol"/>
    <property type="evidence" value="ECO:0007669"/>
    <property type="project" value="TreeGrafter"/>
</dbReference>
<dbReference type="AlphaFoldDB" id="A0A424Z4J4"/>
<dbReference type="InterPro" id="IPR006221">
    <property type="entry name" value="TrpG/PapA_dom"/>
</dbReference>
<dbReference type="PROSITE" id="PS51273">
    <property type="entry name" value="GATASE_TYPE_1"/>
    <property type="match status" value="1"/>
</dbReference>
<dbReference type="PRINTS" id="PR00097">
    <property type="entry name" value="ANTSNTHASEII"/>
</dbReference>
<dbReference type="PANTHER" id="PTHR43418">
    <property type="entry name" value="MULTIFUNCTIONAL TRYPTOPHAN BIOSYNTHESIS PROTEIN-RELATED"/>
    <property type="match status" value="1"/>
</dbReference>
<dbReference type="Gene3D" id="3.40.50.880">
    <property type="match status" value="1"/>
</dbReference>
<dbReference type="EMBL" id="QZAB01000043">
    <property type="protein sequence ID" value="RQD92304.1"/>
    <property type="molecule type" value="Genomic_DNA"/>
</dbReference>
<dbReference type="FunFam" id="3.40.50.880:FF:000003">
    <property type="entry name" value="Anthranilate synthase component II"/>
    <property type="match status" value="1"/>
</dbReference>
<keyword evidence="5" id="KW-0315">Glutamine amidotransferase</keyword>
<accession>A0A424Z4J4</accession>
<gene>
    <name evidence="10" type="ORF">D5R95_00515</name>
</gene>
<dbReference type="GO" id="GO:0004049">
    <property type="term" value="F:anthranilate synthase activity"/>
    <property type="evidence" value="ECO:0007669"/>
    <property type="project" value="UniProtKB-EC"/>
</dbReference>
<keyword evidence="4" id="KW-0822">Tryptophan biosynthesis</keyword>
<dbReference type="SUPFAM" id="SSF52317">
    <property type="entry name" value="Class I glutamine amidotransferase-like"/>
    <property type="match status" value="1"/>
</dbReference>
<dbReference type="EC" id="4.1.3.27" evidence="2"/>
<dbReference type="Proteomes" id="UP000284763">
    <property type="component" value="Unassembled WGS sequence"/>
</dbReference>
<keyword evidence="6" id="KW-0057">Aromatic amino acid biosynthesis</keyword>
<dbReference type="CDD" id="cd01743">
    <property type="entry name" value="GATase1_Anthranilate_Synthase"/>
    <property type="match status" value="1"/>
</dbReference>
<comment type="caution">
    <text evidence="10">The sequence shown here is derived from an EMBL/GenBank/DDBJ whole genome shotgun (WGS) entry which is preliminary data.</text>
</comment>
<evidence type="ECO:0000259" key="9">
    <source>
        <dbReference type="Pfam" id="PF00117"/>
    </source>
</evidence>
<proteinExistence type="predicted"/>
<keyword evidence="7" id="KW-0456">Lyase</keyword>
<organism evidence="10 11">
    <name type="scientific">Methanosalsum natronophilum</name>
    <dbReference type="NCBI Taxonomy" id="768733"/>
    <lineage>
        <taxon>Archaea</taxon>
        <taxon>Methanobacteriati</taxon>
        <taxon>Methanobacteriota</taxon>
        <taxon>Stenosarchaea group</taxon>
        <taxon>Methanomicrobia</taxon>
        <taxon>Methanosarcinales</taxon>
        <taxon>Methanosarcinaceae</taxon>
        <taxon>Methanosalsum</taxon>
    </lineage>
</organism>
<dbReference type="PRINTS" id="PR00099">
    <property type="entry name" value="CPSGATASE"/>
</dbReference>
<dbReference type="InterPro" id="IPR050472">
    <property type="entry name" value="Anth_synth/Amidotransfase"/>
</dbReference>
<evidence type="ECO:0000256" key="1">
    <source>
        <dbReference type="ARBA" id="ARBA00004873"/>
    </source>
</evidence>
<evidence type="ECO:0000313" key="10">
    <source>
        <dbReference type="EMBL" id="RQD92304.1"/>
    </source>
</evidence>
<dbReference type="Pfam" id="PF00117">
    <property type="entry name" value="GATase"/>
    <property type="match status" value="1"/>
</dbReference>
<evidence type="ECO:0000256" key="3">
    <source>
        <dbReference type="ARBA" id="ARBA00022605"/>
    </source>
</evidence>
<sequence>MKTLFINNRDSFVWNLVDYFSINGSETQVVPNNISLKGIKKIDPDSIVISPGPGNPDNFKDIGNCINIISYFKDMIPILGVCLGHQAINTAFGGETGRSMSGPVHGKECEIYHNRSSLFQDIPDPFLSARYHSLAIVKLGDNLEVTAKSNDGIIMGISHKQLPIYGVQFHPESILTQEGKNIIKNFLSIVK</sequence>